<dbReference type="GO" id="GO:0003676">
    <property type="term" value="F:nucleic acid binding"/>
    <property type="evidence" value="ECO:0007669"/>
    <property type="project" value="InterPro"/>
</dbReference>
<keyword evidence="1" id="KW-0808">Transferase</keyword>
<dbReference type="EMBL" id="BGZK01001004">
    <property type="protein sequence ID" value="GBP68206.1"/>
    <property type="molecule type" value="Genomic_DNA"/>
</dbReference>
<sequence>MVNSEWYTTICLPEVFEEIRKNNRQRRIILHDDASCHTSTETTRISEGQKNRIDELPPYNPDLAPNGFYLFPSVKNKLRGQRYSSRKEPIDAFKVHVLEIPQSKWKNG</sequence>
<dbReference type="GO" id="GO:0032259">
    <property type="term" value="P:methylation"/>
    <property type="evidence" value="ECO:0007669"/>
    <property type="project" value="UniProtKB-KW"/>
</dbReference>
<dbReference type="InterPro" id="IPR036397">
    <property type="entry name" value="RNaseH_sf"/>
</dbReference>
<reference evidence="1 2" key="1">
    <citation type="journal article" date="2019" name="Commun. Biol.">
        <title>The bagworm genome reveals a unique fibroin gene that provides high tensile strength.</title>
        <authorList>
            <person name="Kono N."/>
            <person name="Nakamura H."/>
            <person name="Ohtoshi R."/>
            <person name="Tomita M."/>
            <person name="Numata K."/>
            <person name="Arakawa K."/>
        </authorList>
    </citation>
    <scope>NUCLEOTIDE SEQUENCE [LARGE SCALE GENOMIC DNA]</scope>
</reference>
<dbReference type="STRING" id="151549.A0A4C1XXA1"/>
<accession>A0A4C1XXA1</accession>
<evidence type="ECO:0000313" key="2">
    <source>
        <dbReference type="Proteomes" id="UP000299102"/>
    </source>
</evidence>
<name>A0A4C1XXA1_EUMVA</name>
<organism evidence="1 2">
    <name type="scientific">Eumeta variegata</name>
    <name type="common">Bagworm moth</name>
    <name type="synonym">Eumeta japonica</name>
    <dbReference type="NCBI Taxonomy" id="151549"/>
    <lineage>
        <taxon>Eukaryota</taxon>
        <taxon>Metazoa</taxon>
        <taxon>Ecdysozoa</taxon>
        <taxon>Arthropoda</taxon>
        <taxon>Hexapoda</taxon>
        <taxon>Insecta</taxon>
        <taxon>Pterygota</taxon>
        <taxon>Neoptera</taxon>
        <taxon>Endopterygota</taxon>
        <taxon>Lepidoptera</taxon>
        <taxon>Glossata</taxon>
        <taxon>Ditrysia</taxon>
        <taxon>Tineoidea</taxon>
        <taxon>Psychidae</taxon>
        <taxon>Oiketicinae</taxon>
        <taxon>Eumeta</taxon>
    </lineage>
</organism>
<evidence type="ECO:0000313" key="1">
    <source>
        <dbReference type="EMBL" id="GBP68206.1"/>
    </source>
</evidence>
<keyword evidence="2" id="KW-1185">Reference proteome</keyword>
<dbReference type="AlphaFoldDB" id="A0A4C1XXA1"/>
<dbReference type="InterPro" id="IPR052709">
    <property type="entry name" value="Transposase-MT_Hybrid"/>
</dbReference>
<dbReference type="Proteomes" id="UP000299102">
    <property type="component" value="Unassembled WGS sequence"/>
</dbReference>
<proteinExistence type="predicted"/>
<dbReference type="PANTHER" id="PTHR46060">
    <property type="entry name" value="MARINER MOS1 TRANSPOSASE-LIKE PROTEIN"/>
    <property type="match status" value="1"/>
</dbReference>
<comment type="caution">
    <text evidence="1">The sequence shown here is derived from an EMBL/GenBank/DDBJ whole genome shotgun (WGS) entry which is preliminary data.</text>
</comment>
<dbReference type="PANTHER" id="PTHR46060:SF3">
    <property type="entry name" value="PROTEIN GVQW3"/>
    <property type="match status" value="1"/>
</dbReference>
<dbReference type="GO" id="GO:0008168">
    <property type="term" value="F:methyltransferase activity"/>
    <property type="evidence" value="ECO:0007669"/>
    <property type="project" value="UniProtKB-KW"/>
</dbReference>
<protein>
    <submittedName>
        <fullName evidence="1">Histone-lysine N-methyltransferase SETMAR</fullName>
    </submittedName>
</protein>
<dbReference type="Gene3D" id="3.30.420.10">
    <property type="entry name" value="Ribonuclease H-like superfamily/Ribonuclease H"/>
    <property type="match status" value="1"/>
</dbReference>
<keyword evidence="1" id="KW-0489">Methyltransferase</keyword>
<gene>
    <name evidence="1" type="primary">SETMAR</name>
    <name evidence="1" type="ORF">EVAR_50351_1</name>
</gene>
<dbReference type="OrthoDB" id="10017160at2759"/>